<accession>A0A3L6FR83</accession>
<organism evidence="1 2">
    <name type="scientific">Zea mays</name>
    <name type="common">Maize</name>
    <dbReference type="NCBI Taxonomy" id="4577"/>
    <lineage>
        <taxon>Eukaryota</taxon>
        <taxon>Viridiplantae</taxon>
        <taxon>Streptophyta</taxon>
        <taxon>Embryophyta</taxon>
        <taxon>Tracheophyta</taxon>
        <taxon>Spermatophyta</taxon>
        <taxon>Magnoliopsida</taxon>
        <taxon>Liliopsida</taxon>
        <taxon>Poales</taxon>
        <taxon>Poaceae</taxon>
        <taxon>PACMAD clade</taxon>
        <taxon>Panicoideae</taxon>
        <taxon>Andropogonodae</taxon>
        <taxon>Andropogoneae</taxon>
        <taxon>Tripsacinae</taxon>
        <taxon>Zea</taxon>
    </lineage>
</organism>
<reference evidence="1 2" key="1">
    <citation type="journal article" date="2018" name="Nat. Genet.">
        <title>Extensive intraspecific gene order and gene structural variations between Mo17 and other maize genomes.</title>
        <authorList>
            <person name="Sun S."/>
            <person name="Zhou Y."/>
            <person name="Chen J."/>
            <person name="Shi J."/>
            <person name="Zhao H."/>
            <person name="Zhao H."/>
            <person name="Song W."/>
            <person name="Zhang M."/>
            <person name="Cui Y."/>
            <person name="Dong X."/>
            <person name="Liu H."/>
            <person name="Ma X."/>
            <person name="Jiao Y."/>
            <person name="Wang B."/>
            <person name="Wei X."/>
            <person name="Stein J.C."/>
            <person name="Glaubitz J.C."/>
            <person name="Lu F."/>
            <person name="Yu G."/>
            <person name="Liang C."/>
            <person name="Fengler K."/>
            <person name="Li B."/>
            <person name="Rafalski A."/>
            <person name="Schnable P.S."/>
            <person name="Ware D.H."/>
            <person name="Buckler E.S."/>
            <person name="Lai J."/>
        </authorList>
    </citation>
    <scope>NUCLEOTIDE SEQUENCE [LARGE SCALE GENOMIC DNA]</scope>
    <source>
        <strain evidence="2">cv. Missouri 17</strain>
        <tissue evidence="1">Seedling</tissue>
    </source>
</reference>
<protein>
    <submittedName>
        <fullName evidence="1">Uncharacterized protein</fullName>
    </submittedName>
</protein>
<proteinExistence type="predicted"/>
<dbReference type="EMBL" id="NCVQ01000003">
    <property type="protein sequence ID" value="PWZ36983.1"/>
    <property type="molecule type" value="Genomic_DNA"/>
</dbReference>
<dbReference type="Proteomes" id="UP000251960">
    <property type="component" value="Chromosome 2"/>
</dbReference>
<sequence>MKHNSLACSRKKGFSLIYHFYGSTELV</sequence>
<gene>
    <name evidence="1" type="ORF">Zm00014a_011683</name>
</gene>
<evidence type="ECO:0000313" key="1">
    <source>
        <dbReference type="EMBL" id="PWZ36983.1"/>
    </source>
</evidence>
<dbReference type="AlphaFoldDB" id="A0A3L6FR83"/>
<evidence type="ECO:0000313" key="2">
    <source>
        <dbReference type="Proteomes" id="UP000251960"/>
    </source>
</evidence>
<name>A0A3L6FR83_MAIZE</name>
<comment type="caution">
    <text evidence="1">The sequence shown here is derived from an EMBL/GenBank/DDBJ whole genome shotgun (WGS) entry which is preliminary data.</text>
</comment>